<evidence type="ECO:0000313" key="2">
    <source>
        <dbReference type="Proteomes" id="UP001367676"/>
    </source>
</evidence>
<protein>
    <submittedName>
        <fullName evidence="1">Uncharacterized protein</fullName>
    </submittedName>
</protein>
<keyword evidence="2" id="KW-1185">Reference proteome</keyword>
<organism evidence="1 2">
    <name type="scientific">Parthenolecanium corni</name>
    <dbReference type="NCBI Taxonomy" id="536013"/>
    <lineage>
        <taxon>Eukaryota</taxon>
        <taxon>Metazoa</taxon>
        <taxon>Ecdysozoa</taxon>
        <taxon>Arthropoda</taxon>
        <taxon>Hexapoda</taxon>
        <taxon>Insecta</taxon>
        <taxon>Pterygota</taxon>
        <taxon>Neoptera</taxon>
        <taxon>Paraneoptera</taxon>
        <taxon>Hemiptera</taxon>
        <taxon>Sternorrhyncha</taxon>
        <taxon>Coccoidea</taxon>
        <taxon>Coccidae</taxon>
        <taxon>Parthenolecanium</taxon>
    </lineage>
</organism>
<proteinExistence type="predicted"/>
<gene>
    <name evidence="1" type="ORF">V9T40_011178</name>
</gene>
<dbReference type="Proteomes" id="UP001367676">
    <property type="component" value="Unassembled WGS sequence"/>
</dbReference>
<name>A0AAN9XY59_9HEMI</name>
<dbReference type="AlphaFoldDB" id="A0AAN9XY59"/>
<dbReference type="EMBL" id="JBBCAQ010000037">
    <property type="protein sequence ID" value="KAK7573987.1"/>
    <property type="molecule type" value="Genomic_DNA"/>
</dbReference>
<sequence>MLSIILYLFPKQTRHKRPIDSVLHLALTRTINRKIFRINQRVDEQAERADIDATYPHTHVYIQSYIHEYKRCTLSCENASTHAHAPSYGTAKPLASAAAGAWRRIYRLISIFRDLYTPFSPPVPTAGEAIIGDTEPSAKAARTAAATGAAARKTKGGERGTCSSAASPVGLRNEIRRWSNRYNPPIKINRKKKRGNENCVYHQKNACFTRPPKSPGGVNTRLHKIVRIARELTAGCGKMLDNIAWIASALSMPYRTTPCQHRKSISVL</sequence>
<comment type="caution">
    <text evidence="1">The sequence shown here is derived from an EMBL/GenBank/DDBJ whole genome shotgun (WGS) entry which is preliminary data.</text>
</comment>
<reference evidence="1 2" key="1">
    <citation type="submission" date="2024-03" db="EMBL/GenBank/DDBJ databases">
        <title>Adaptation during the transition from Ophiocordyceps entomopathogen to insect associate is accompanied by gene loss and intensified selection.</title>
        <authorList>
            <person name="Ward C.M."/>
            <person name="Onetto C.A."/>
            <person name="Borneman A.R."/>
        </authorList>
    </citation>
    <scope>NUCLEOTIDE SEQUENCE [LARGE SCALE GENOMIC DNA]</scope>
    <source>
        <strain evidence="1">AWRI1</strain>
        <tissue evidence="1">Single Adult Female</tissue>
    </source>
</reference>
<evidence type="ECO:0000313" key="1">
    <source>
        <dbReference type="EMBL" id="KAK7573987.1"/>
    </source>
</evidence>
<accession>A0AAN9XY59</accession>